<sequence length="271" mass="31289">MKTIQEMCKILEMEKAVSAELDTLLGEVDTPAVRILAKKLTICQEWRDARQELKKVLAPDDRGMKMLCAMLIGACYSLEKYEEKGISQEIFADTMKCFTRFVHEHKVSYGVWGFDRDFWTGRQLSLQLFRIGQLEYEKVVQDGKKMLSVHIPSDAVLDREKLTESIRQSAEFFEAYDKDYAAVPYTCTSWLLSPALRELLGEDSKILKFQDMFQITEVDKQNKSFMEWVYKRKDLSPEQLPEDTSLQRNMKAHLLAGGWIGEGTGFLKAIL</sequence>
<name>A0A9D2FRJ9_9FIRM</name>
<gene>
    <name evidence="3" type="ORF">H9809_09315</name>
</gene>
<accession>A0A9D2FRJ9</accession>
<dbReference type="Proteomes" id="UP000824056">
    <property type="component" value="Unassembled WGS sequence"/>
</dbReference>
<dbReference type="EMBL" id="DXBG01000216">
    <property type="protein sequence ID" value="HIZ66079.1"/>
    <property type="molecule type" value="Genomic_DNA"/>
</dbReference>
<dbReference type="Pfam" id="PF18082">
    <property type="entry name" value="NAT_N"/>
    <property type="match status" value="1"/>
</dbReference>
<dbReference type="Gene3D" id="3.40.630.120">
    <property type="match status" value="1"/>
</dbReference>
<evidence type="ECO:0000313" key="4">
    <source>
        <dbReference type="Proteomes" id="UP000824056"/>
    </source>
</evidence>
<comment type="caution">
    <text evidence="3">The sequence shown here is derived from an EMBL/GenBank/DDBJ whole genome shotgun (WGS) entry which is preliminary data.</text>
</comment>
<protein>
    <submittedName>
        <fullName evidence="3">DUF5596 domain-containing protein</fullName>
    </submittedName>
</protein>
<evidence type="ECO:0000259" key="1">
    <source>
        <dbReference type="Pfam" id="PF18082"/>
    </source>
</evidence>
<dbReference type="Pfam" id="PF18164">
    <property type="entry name" value="GNAT_C"/>
    <property type="match status" value="1"/>
</dbReference>
<organism evidence="3 4">
    <name type="scientific">Candidatus Blautia pullicola</name>
    <dbReference type="NCBI Taxonomy" id="2838498"/>
    <lineage>
        <taxon>Bacteria</taxon>
        <taxon>Bacillati</taxon>
        <taxon>Bacillota</taxon>
        <taxon>Clostridia</taxon>
        <taxon>Lachnospirales</taxon>
        <taxon>Lachnospiraceae</taxon>
        <taxon>Blautia</taxon>
    </lineage>
</organism>
<dbReference type="InterPro" id="IPR041644">
    <property type="entry name" value="GNAT_C"/>
</dbReference>
<evidence type="ECO:0000259" key="2">
    <source>
        <dbReference type="Pfam" id="PF18164"/>
    </source>
</evidence>
<evidence type="ECO:0000313" key="3">
    <source>
        <dbReference type="EMBL" id="HIZ66079.1"/>
    </source>
</evidence>
<feature type="domain" description="GNAT-like C-terminal" evidence="2">
    <location>
        <begin position="128"/>
        <end position="267"/>
    </location>
</feature>
<proteinExistence type="predicted"/>
<reference evidence="3" key="1">
    <citation type="journal article" date="2021" name="PeerJ">
        <title>Extensive microbial diversity within the chicken gut microbiome revealed by metagenomics and culture.</title>
        <authorList>
            <person name="Gilroy R."/>
            <person name="Ravi A."/>
            <person name="Getino M."/>
            <person name="Pursley I."/>
            <person name="Horton D.L."/>
            <person name="Alikhan N.F."/>
            <person name="Baker D."/>
            <person name="Gharbi K."/>
            <person name="Hall N."/>
            <person name="Watson M."/>
            <person name="Adriaenssens E.M."/>
            <person name="Foster-Nyarko E."/>
            <person name="Jarju S."/>
            <person name="Secka A."/>
            <person name="Antonio M."/>
            <person name="Oren A."/>
            <person name="Chaudhuri R.R."/>
            <person name="La Ragione R."/>
            <person name="Hildebrand F."/>
            <person name="Pallen M.J."/>
        </authorList>
    </citation>
    <scope>NUCLEOTIDE SEQUENCE</scope>
    <source>
        <strain evidence="3">1068</strain>
    </source>
</reference>
<dbReference type="AlphaFoldDB" id="A0A9D2FRJ9"/>
<feature type="domain" description="N-acyltransferase N-terminal" evidence="1">
    <location>
        <begin position="3"/>
        <end position="125"/>
    </location>
</feature>
<reference evidence="3" key="2">
    <citation type="submission" date="2021-04" db="EMBL/GenBank/DDBJ databases">
        <authorList>
            <person name="Gilroy R."/>
        </authorList>
    </citation>
    <scope>NUCLEOTIDE SEQUENCE</scope>
    <source>
        <strain evidence="3">1068</strain>
    </source>
</reference>
<dbReference type="InterPro" id="IPR041273">
    <property type="entry name" value="NAT_N"/>
</dbReference>